<reference evidence="5" key="1">
    <citation type="submission" date="2022-10" db="EMBL/GenBank/DDBJ databases">
        <authorList>
            <person name="Chen Y."/>
            <person name="Dougan E. K."/>
            <person name="Chan C."/>
            <person name="Rhodes N."/>
            <person name="Thang M."/>
        </authorList>
    </citation>
    <scope>NUCLEOTIDE SEQUENCE</scope>
</reference>
<dbReference type="Gene3D" id="1.25.40.20">
    <property type="entry name" value="Ankyrin repeat-containing domain"/>
    <property type="match status" value="1"/>
</dbReference>
<dbReference type="SMART" id="SM00248">
    <property type="entry name" value="ANK"/>
    <property type="match status" value="2"/>
</dbReference>
<evidence type="ECO:0000313" key="5">
    <source>
        <dbReference type="EMBL" id="CAI4008975.1"/>
    </source>
</evidence>
<feature type="repeat" description="ANK" evidence="3">
    <location>
        <begin position="34"/>
        <end position="66"/>
    </location>
</feature>
<reference evidence="6" key="2">
    <citation type="submission" date="2024-04" db="EMBL/GenBank/DDBJ databases">
        <authorList>
            <person name="Chen Y."/>
            <person name="Shah S."/>
            <person name="Dougan E. K."/>
            <person name="Thang M."/>
            <person name="Chan C."/>
        </authorList>
    </citation>
    <scope>NUCLEOTIDE SEQUENCE [LARGE SCALE GENOMIC DNA]</scope>
</reference>
<proteinExistence type="predicted"/>
<dbReference type="GO" id="GO:0016747">
    <property type="term" value="F:acyltransferase activity, transferring groups other than amino-acyl groups"/>
    <property type="evidence" value="ECO:0007669"/>
    <property type="project" value="InterPro"/>
</dbReference>
<evidence type="ECO:0000313" key="7">
    <source>
        <dbReference type="EMBL" id="CAL4796287.1"/>
    </source>
</evidence>
<dbReference type="PROSITE" id="PS50297">
    <property type="entry name" value="ANK_REP_REGION"/>
    <property type="match status" value="1"/>
</dbReference>
<dbReference type="GO" id="GO:0004842">
    <property type="term" value="F:ubiquitin-protein transferase activity"/>
    <property type="evidence" value="ECO:0007669"/>
    <property type="project" value="TreeGrafter"/>
</dbReference>
<feature type="repeat" description="ANK" evidence="3">
    <location>
        <begin position="67"/>
        <end position="99"/>
    </location>
</feature>
<dbReference type="InterPro" id="IPR036770">
    <property type="entry name" value="Ankyrin_rpt-contain_sf"/>
</dbReference>
<evidence type="ECO:0000313" key="6">
    <source>
        <dbReference type="EMBL" id="CAL1162350.1"/>
    </source>
</evidence>
<dbReference type="SUPFAM" id="SSF55729">
    <property type="entry name" value="Acyl-CoA N-acyltransferases (Nat)"/>
    <property type="match status" value="1"/>
</dbReference>
<dbReference type="EMBL" id="CAMXCT030004434">
    <property type="protein sequence ID" value="CAL4796287.1"/>
    <property type="molecule type" value="Genomic_DNA"/>
</dbReference>
<evidence type="ECO:0000259" key="4">
    <source>
        <dbReference type="PROSITE" id="PS51186"/>
    </source>
</evidence>
<dbReference type="SUPFAM" id="SSF48403">
    <property type="entry name" value="Ankyrin repeat"/>
    <property type="match status" value="1"/>
</dbReference>
<keyword evidence="1" id="KW-0677">Repeat</keyword>
<sequence length="374" mass="41802">MRTQMGQTPLFFAAARRRQMLVQRGISVHHKDGNSQTALFYASRQGRCEIIQYLMSQGADPNVVDEFGETALFYAVRSKKTAAATALLEGGANLEVVNNAGNTCMSLAPATVFPALQEERKKRRLYDDDPGPGPKRQRTAMEALRAWASEWPAEEPIPRKKIVDYKQEDIIDKTDGYAVLRRCPEECAAQLRVSEKHFVADHAQLLQEETWFHDLSPEEWCKGVGVIADETGVAVKAIKAVVAGNREHRFTLPLVEVESKSLAGYIHVGWKPEEEELSIKQLKVNDKDMNRGLGKLLLAAAEEHSRRMGWTCTGTSLSVLASNERACRCYSGAGFKKESSRSASWGKKGHIASDWQRWKKVTKHAYDKKSPVGQ</sequence>
<dbReference type="PROSITE" id="PS51186">
    <property type="entry name" value="GNAT"/>
    <property type="match status" value="1"/>
</dbReference>
<feature type="domain" description="N-acetyltransferase" evidence="4">
    <location>
        <begin position="189"/>
        <end position="362"/>
    </location>
</feature>
<dbReference type="PROSITE" id="PS50088">
    <property type="entry name" value="ANK_REPEAT"/>
    <property type="match status" value="2"/>
</dbReference>
<dbReference type="EMBL" id="CAMXCT020004434">
    <property type="protein sequence ID" value="CAL1162350.1"/>
    <property type="molecule type" value="Genomic_DNA"/>
</dbReference>
<dbReference type="InterPro" id="IPR002110">
    <property type="entry name" value="Ankyrin_rpt"/>
</dbReference>
<dbReference type="GO" id="GO:0085020">
    <property type="term" value="P:protein K6-linked ubiquitination"/>
    <property type="evidence" value="ECO:0007669"/>
    <property type="project" value="TreeGrafter"/>
</dbReference>
<evidence type="ECO:0000256" key="3">
    <source>
        <dbReference type="PROSITE-ProRule" id="PRU00023"/>
    </source>
</evidence>
<protein>
    <submittedName>
        <fullName evidence="7">N-acetyltransferase domain-containing protein</fullName>
    </submittedName>
</protein>
<dbReference type="EMBL" id="CAMXCT010004434">
    <property type="protein sequence ID" value="CAI4008975.1"/>
    <property type="molecule type" value="Genomic_DNA"/>
</dbReference>
<dbReference type="PANTHER" id="PTHR24171:SF8">
    <property type="entry name" value="BRCA1-ASSOCIATED RING DOMAIN PROTEIN 1"/>
    <property type="match status" value="1"/>
</dbReference>
<dbReference type="Gene3D" id="3.40.630.30">
    <property type="match status" value="1"/>
</dbReference>
<keyword evidence="8" id="KW-1185">Reference proteome</keyword>
<dbReference type="InterPro" id="IPR016181">
    <property type="entry name" value="Acyl_CoA_acyltransferase"/>
</dbReference>
<evidence type="ECO:0000256" key="1">
    <source>
        <dbReference type="ARBA" id="ARBA00022737"/>
    </source>
</evidence>
<dbReference type="PANTHER" id="PTHR24171">
    <property type="entry name" value="ANKYRIN REPEAT DOMAIN-CONTAINING PROTEIN 39-RELATED"/>
    <property type="match status" value="1"/>
</dbReference>
<evidence type="ECO:0000313" key="8">
    <source>
        <dbReference type="Proteomes" id="UP001152797"/>
    </source>
</evidence>
<gene>
    <name evidence="5" type="ORF">C1SCF055_LOCUS34365</name>
</gene>
<dbReference type="Proteomes" id="UP001152797">
    <property type="component" value="Unassembled WGS sequence"/>
</dbReference>
<dbReference type="InterPro" id="IPR000182">
    <property type="entry name" value="GNAT_dom"/>
</dbReference>
<keyword evidence="2 3" id="KW-0040">ANK repeat</keyword>
<dbReference type="Pfam" id="PF00583">
    <property type="entry name" value="Acetyltransf_1"/>
    <property type="match status" value="1"/>
</dbReference>
<organism evidence="5">
    <name type="scientific">Cladocopium goreaui</name>
    <dbReference type="NCBI Taxonomy" id="2562237"/>
    <lineage>
        <taxon>Eukaryota</taxon>
        <taxon>Sar</taxon>
        <taxon>Alveolata</taxon>
        <taxon>Dinophyceae</taxon>
        <taxon>Suessiales</taxon>
        <taxon>Symbiodiniaceae</taxon>
        <taxon>Cladocopium</taxon>
    </lineage>
</organism>
<dbReference type="OrthoDB" id="448960at2759"/>
<comment type="caution">
    <text evidence="5">The sequence shown here is derived from an EMBL/GenBank/DDBJ whole genome shotgun (WGS) entry which is preliminary data.</text>
</comment>
<name>A0A9P1DEY2_9DINO</name>
<accession>A0A9P1DEY2</accession>
<dbReference type="Pfam" id="PF13857">
    <property type="entry name" value="Ank_5"/>
    <property type="match status" value="1"/>
</dbReference>
<dbReference type="AlphaFoldDB" id="A0A9P1DEY2"/>
<evidence type="ECO:0000256" key="2">
    <source>
        <dbReference type="ARBA" id="ARBA00023043"/>
    </source>
</evidence>